<dbReference type="AlphaFoldDB" id="A0A1I8MRZ5"/>
<dbReference type="VEuPathDB" id="VectorBase:MDOMA2_007082"/>
<dbReference type="SUPFAM" id="SSF53474">
    <property type="entry name" value="alpha/beta-Hydrolases"/>
    <property type="match status" value="1"/>
</dbReference>
<dbReference type="InterPro" id="IPR029058">
    <property type="entry name" value="AB_hydrolase_fold"/>
</dbReference>
<dbReference type="VEuPathDB" id="VectorBase:MDOA007868"/>
<organism evidence="2">
    <name type="scientific">Musca domestica</name>
    <name type="common">House fly</name>
    <dbReference type="NCBI Taxonomy" id="7370"/>
    <lineage>
        <taxon>Eukaryota</taxon>
        <taxon>Metazoa</taxon>
        <taxon>Ecdysozoa</taxon>
        <taxon>Arthropoda</taxon>
        <taxon>Hexapoda</taxon>
        <taxon>Insecta</taxon>
        <taxon>Pterygota</taxon>
        <taxon>Neoptera</taxon>
        <taxon>Endopterygota</taxon>
        <taxon>Diptera</taxon>
        <taxon>Brachycera</taxon>
        <taxon>Muscomorpha</taxon>
        <taxon>Muscoidea</taxon>
        <taxon>Muscidae</taxon>
        <taxon>Musca</taxon>
    </lineage>
</organism>
<keyword evidence="1" id="KW-1133">Transmembrane helix</keyword>
<keyword evidence="1" id="KW-0472">Membrane</keyword>
<proteinExistence type="predicted"/>
<feature type="transmembrane region" description="Helical" evidence="1">
    <location>
        <begin position="7"/>
        <end position="29"/>
    </location>
</feature>
<name>A0A1I8MRZ5_MUSDO</name>
<evidence type="ECO:0000256" key="1">
    <source>
        <dbReference type="SAM" id="Phobius"/>
    </source>
</evidence>
<dbReference type="Pfam" id="PF02089">
    <property type="entry name" value="Palm_thioest"/>
    <property type="match status" value="1"/>
</dbReference>
<dbReference type="Gene3D" id="3.40.50.1820">
    <property type="entry name" value="alpha/beta hydrolase"/>
    <property type="match status" value="1"/>
</dbReference>
<evidence type="ECO:0008006" key="3">
    <source>
        <dbReference type="Google" id="ProtNLM"/>
    </source>
</evidence>
<reference evidence="2" key="1">
    <citation type="submission" date="2020-05" db="UniProtKB">
        <authorList>
            <consortium name="EnsemblMetazoa"/>
        </authorList>
    </citation>
    <scope>IDENTIFICATION</scope>
    <source>
        <strain evidence="2">Aabys</strain>
    </source>
</reference>
<dbReference type="OrthoDB" id="155976at2759"/>
<protein>
    <recommendedName>
        <fullName evidence="3">Calcineurin-like phosphoesterase domain-containing protein</fullName>
    </recommendedName>
</protein>
<keyword evidence="1" id="KW-0812">Transmembrane</keyword>
<evidence type="ECO:0000313" key="2">
    <source>
        <dbReference type="EnsemblMetazoa" id="MDOA007868-PB"/>
    </source>
</evidence>
<dbReference type="EnsemblMetazoa" id="MDOA007868-RB">
    <property type="protein sequence ID" value="MDOA007868-PB"/>
    <property type="gene ID" value="MDOA007868"/>
</dbReference>
<sequence length="124" mass="14322">MKALIRIWLLLYVSVVEAFMPVVLFHGVLSGSESMASLKRYIEIRHPGTKVYNCDLYSNWNSLEAAWKQVVEYRDYLNIISKKHPEGIIVLGDIQEIQTATCLNFYHRIFARRFVSKSSNPVNA</sequence>
<accession>A0A1I8MRZ5</accession>
<gene>
    <name evidence="2" type="primary">101892750</name>
</gene>